<keyword evidence="5" id="KW-1185">Reference proteome</keyword>
<evidence type="ECO:0000256" key="2">
    <source>
        <dbReference type="ARBA" id="ARBA00024327"/>
    </source>
</evidence>
<name>A0ABQ0AB78_9GAMM</name>
<dbReference type="InterPro" id="IPR014729">
    <property type="entry name" value="Rossmann-like_a/b/a_fold"/>
</dbReference>
<comment type="pathway">
    <text evidence="2">Sulfur metabolism; hydrogen sulfide biosynthesis; sulfite from sulfate.</text>
</comment>
<organism evidence="4 5">
    <name type="scientific">Sessilibacter corallicola</name>
    <dbReference type="NCBI Taxonomy" id="2904075"/>
    <lineage>
        <taxon>Bacteria</taxon>
        <taxon>Pseudomonadati</taxon>
        <taxon>Pseudomonadota</taxon>
        <taxon>Gammaproteobacteria</taxon>
        <taxon>Cellvibrionales</taxon>
        <taxon>Cellvibrionaceae</taxon>
        <taxon>Sessilibacter</taxon>
    </lineage>
</organism>
<dbReference type="Proteomes" id="UP001465153">
    <property type="component" value="Unassembled WGS sequence"/>
</dbReference>
<dbReference type="SUPFAM" id="SSF52402">
    <property type="entry name" value="Adenine nucleotide alpha hydrolases-like"/>
    <property type="match status" value="1"/>
</dbReference>
<reference evidence="4 5" key="1">
    <citation type="submission" date="2024-04" db="EMBL/GenBank/DDBJ databases">
        <title>Draft genome sequence of Sessilibacter corallicola NBRC 116591.</title>
        <authorList>
            <person name="Miyakawa T."/>
            <person name="Kusuya Y."/>
            <person name="Miura T."/>
        </authorList>
    </citation>
    <scope>NUCLEOTIDE SEQUENCE [LARGE SCALE GENOMIC DNA]</scope>
    <source>
        <strain evidence="4 5">KU-00831-HH</strain>
    </source>
</reference>
<protein>
    <submittedName>
        <fullName evidence="4">Phosphoadenosine phosphosulfate reductase</fullName>
    </submittedName>
</protein>
<accession>A0ABQ0AB78</accession>
<evidence type="ECO:0000259" key="3">
    <source>
        <dbReference type="Pfam" id="PF01507"/>
    </source>
</evidence>
<dbReference type="Pfam" id="PF01507">
    <property type="entry name" value="PAPS_reduct"/>
    <property type="match status" value="1"/>
</dbReference>
<dbReference type="Gene3D" id="3.40.50.620">
    <property type="entry name" value="HUPs"/>
    <property type="match status" value="1"/>
</dbReference>
<evidence type="ECO:0000256" key="1">
    <source>
        <dbReference type="ARBA" id="ARBA00009732"/>
    </source>
</evidence>
<dbReference type="RefSeq" id="WP_233088318.1">
    <property type="nucleotide sequence ID" value="NZ_BAABWN010000008.1"/>
</dbReference>
<evidence type="ECO:0000313" key="5">
    <source>
        <dbReference type="Proteomes" id="UP001465153"/>
    </source>
</evidence>
<comment type="similarity">
    <text evidence="1">Belongs to the PAPS reductase family. CysH subfamily.</text>
</comment>
<gene>
    <name evidence="4" type="primary">cysH</name>
    <name evidence="4" type="ORF">NBRC116591_26140</name>
</gene>
<evidence type="ECO:0000313" key="4">
    <source>
        <dbReference type="EMBL" id="GAA6168803.1"/>
    </source>
</evidence>
<feature type="domain" description="Phosphoadenosine phosphosulphate reductase" evidence="3">
    <location>
        <begin position="34"/>
        <end position="187"/>
    </location>
</feature>
<proteinExistence type="inferred from homology"/>
<dbReference type="InterPro" id="IPR002500">
    <property type="entry name" value="PAPS_reduct_dom"/>
</dbReference>
<dbReference type="PANTHER" id="PTHR46509">
    <property type="entry name" value="PHOSPHOADENOSINE PHOSPHOSULFATE REDUCTASE"/>
    <property type="match status" value="1"/>
</dbReference>
<dbReference type="PANTHER" id="PTHR46509:SF1">
    <property type="entry name" value="PHOSPHOADENOSINE PHOSPHOSULFATE REDUCTASE"/>
    <property type="match status" value="1"/>
</dbReference>
<dbReference type="EMBL" id="BAABWN010000008">
    <property type="protein sequence ID" value="GAA6168803.1"/>
    <property type="molecule type" value="Genomic_DNA"/>
</dbReference>
<sequence length="210" mass="23989">MTTELDLAQINAELKDKRPEDIVKWALSLGKKTIITTNFGPFEAVLLNVANEQAPEMPVICVDHGYNTEATYRFADDLIKKLKLNMFYYTPKVTAKRREITMGGIPSIEDPDAHDIFTQEVKLEPFGRAMAEHQPEVWLTAIRKEQTPFRDSLDVVTVDGKTGVIKVAPVFYWSELDMEEYLYEKGLVNEDDYFDPTKVLKDRECGLHVG</sequence>
<comment type="caution">
    <text evidence="4">The sequence shown here is derived from an EMBL/GenBank/DDBJ whole genome shotgun (WGS) entry which is preliminary data.</text>
</comment>